<gene>
    <name evidence="1" type="ORF">BCR32DRAFT_286988</name>
</gene>
<protein>
    <submittedName>
        <fullName evidence="1">Uncharacterized protein</fullName>
    </submittedName>
</protein>
<dbReference type="Proteomes" id="UP000193944">
    <property type="component" value="Unassembled WGS sequence"/>
</dbReference>
<proteinExistence type="predicted"/>
<sequence>MVIVELGDYDLLGKNTSPTDTLTVKLQIEERLTKDNFEKWEFLINHILKSKGKLQYVNIDISSKFKKRLQEERNKFLKDSETLKLIEDLETKLEDAEKI</sequence>
<evidence type="ECO:0000313" key="1">
    <source>
        <dbReference type="EMBL" id="ORX64618.1"/>
    </source>
</evidence>
<keyword evidence="2" id="KW-1185">Reference proteome</keyword>
<dbReference type="EMBL" id="MCFG01000511">
    <property type="protein sequence ID" value="ORX64618.1"/>
    <property type="molecule type" value="Genomic_DNA"/>
</dbReference>
<name>A0A1Y1VTK8_9FUNG</name>
<accession>A0A1Y1VTK8</accession>
<reference evidence="1 2" key="1">
    <citation type="submission" date="2016-08" db="EMBL/GenBank/DDBJ databases">
        <title>A Parts List for Fungal Cellulosomes Revealed by Comparative Genomics.</title>
        <authorList>
            <consortium name="DOE Joint Genome Institute"/>
            <person name="Haitjema C.H."/>
            <person name="Gilmore S.P."/>
            <person name="Henske J.K."/>
            <person name="Solomon K.V."/>
            <person name="De Groot R."/>
            <person name="Kuo A."/>
            <person name="Mondo S.J."/>
            <person name="Salamov A.A."/>
            <person name="Labutti K."/>
            <person name="Zhao Z."/>
            <person name="Chiniquy J."/>
            <person name="Barry K."/>
            <person name="Brewer H.M."/>
            <person name="Purvine S.O."/>
            <person name="Wright A.T."/>
            <person name="Boxma B."/>
            <person name="Van Alen T."/>
            <person name="Hackstein J.H."/>
            <person name="Baker S.E."/>
            <person name="Grigoriev I.V."/>
            <person name="O'Malley M.A."/>
        </authorList>
    </citation>
    <scope>NUCLEOTIDE SEQUENCE [LARGE SCALE GENOMIC DNA]</scope>
    <source>
        <strain evidence="1 2">S4</strain>
    </source>
</reference>
<evidence type="ECO:0000313" key="2">
    <source>
        <dbReference type="Proteomes" id="UP000193944"/>
    </source>
</evidence>
<organism evidence="1 2">
    <name type="scientific">Anaeromyces robustus</name>
    <dbReference type="NCBI Taxonomy" id="1754192"/>
    <lineage>
        <taxon>Eukaryota</taxon>
        <taxon>Fungi</taxon>
        <taxon>Fungi incertae sedis</taxon>
        <taxon>Chytridiomycota</taxon>
        <taxon>Chytridiomycota incertae sedis</taxon>
        <taxon>Neocallimastigomycetes</taxon>
        <taxon>Neocallimastigales</taxon>
        <taxon>Neocallimastigaceae</taxon>
        <taxon>Anaeromyces</taxon>
    </lineage>
</organism>
<dbReference type="AlphaFoldDB" id="A0A1Y1VTK8"/>
<reference evidence="1 2" key="2">
    <citation type="submission" date="2016-08" db="EMBL/GenBank/DDBJ databases">
        <title>Pervasive Adenine N6-methylation of Active Genes in Fungi.</title>
        <authorList>
            <consortium name="DOE Joint Genome Institute"/>
            <person name="Mondo S.J."/>
            <person name="Dannebaum R.O."/>
            <person name="Kuo R.C."/>
            <person name="Labutti K."/>
            <person name="Haridas S."/>
            <person name="Kuo A."/>
            <person name="Salamov A."/>
            <person name="Ahrendt S.R."/>
            <person name="Lipzen A."/>
            <person name="Sullivan W."/>
            <person name="Andreopoulos W.B."/>
            <person name="Clum A."/>
            <person name="Lindquist E."/>
            <person name="Daum C."/>
            <person name="Ramamoorthy G.K."/>
            <person name="Gryganskyi A."/>
            <person name="Culley D."/>
            <person name="Magnuson J.K."/>
            <person name="James T.Y."/>
            <person name="O'Malley M.A."/>
            <person name="Stajich J.E."/>
            <person name="Spatafora J.W."/>
            <person name="Visel A."/>
            <person name="Grigoriev I.V."/>
        </authorList>
    </citation>
    <scope>NUCLEOTIDE SEQUENCE [LARGE SCALE GENOMIC DNA]</scope>
    <source>
        <strain evidence="1 2">S4</strain>
    </source>
</reference>
<comment type="caution">
    <text evidence="1">The sequence shown here is derived from an EMBL/GenBank/DDBJ whole genome shotgun (WGS) entry which is preliminary data.</text>
</comment>